<dbReference type="InterPro" id="IPR000182">
    <property type="entry name" value="GNAT_dom"/>
</dbReference>
<dbReference type="EMBL" id="JAFEUF010000239">
    <property type="protein sequence ID" value="MBM7057881.1"/>
    <property type="molecule type" value="Genomic_DNA"/>
</dbReference>
<keyword evidence="3" id="KW-1185">Reference proteome</keyword>
<dbReference type="InterPro" id="IPR016181">
    <property type="entry name" value="Acyl_CoA_acyltransferase"/>
</dbReference>
<evidence type="ECO:0000259" key="1">
    <source>
        <dbReference type="PROSITE" id="PS51186"/>
    </source>
</evidence>
<protein>
    <submittedName>
        <fullName evidence="2">GNAT family N-acetyltransferase</fullName>
    </submittedName>
</protein>
<comment type="caution">
    <text evidence="2">The sequence shown here is derived from an EMBL/GenBank/DDBJ whole genome shotgun (WGS) entry which is preliminary data.</text>
</comment>
<evidence type="ECO:0000313" key="3">
    <source>
        <dbReference type="Proteomes" id="UP000712045"/>
    </source>
</evidence>
<gene>
    <name evidence="2" type="ORF">JS521_29615</name>
</gene>
<evidence type="ECO:0000313" key="2">
    <source>
        <dbReference type="EMBL" id="MBM7057881.1"/>
    </source>
</evidence>
<feature type="domain" description="N-acetyltransferase" evidence="1">
    <location>
        <begin position="9"/>
        <end position="164"/>
    </location>
</feature>
<dbReference type="PANTHER" id="PTHR43441">
    <property type="entry name" value="RIBOSOMAL-PROTEIN-SERINE ACETYLTRANSFERASE"/>
    <property type="match status" value="1"/>
</dbReference>
<dbReference type="PROSITE" id="PS51186">
    <property type="entry name" value="GNAT"/>
    <property type="match status" value="1"/>
</dbReference>
<accession>A0ABS2I3U9</accession>
<dbReference type="SUPFAM" id="SSF55729">
    <property type="entry name" value="Acyl-CoA N-acyltransferases (Nat)"/>
    <property type="match status" value="1"/>
</dbReference>
<dbReference type="InterPro" id="IPR051908">
    <property type="entry name" value="Ribosomal_N-acetyltransferase"/>
</dbReference>
<organism evidence="2 3">
    <name type="scientific">Streptomyces durocortorensis</name>
    <dbReference type="NCBI Taxonomy" id="2811104"/>
    <lineage>
        <taxon>Bacteria</taxon>
        <taxon>Bacillati</taxon>
        <taxon>Actinomycetota</taxon>
        <taxon>Actinomycetes</taxon>
        <taxon>Kitasatosporales</taxon>
        <taxon>Streptomycetaceae</taxon>
        <taxon>Streptomyces</taxon>
    </lineage>
</organism>
<dbReference type="Gene3D" id="3.40.630.30">
    <property type="match status" value="1"/>
</dbReference>
<dbReference type="Proteomes" id="UP000712045">
    <property type="component" value="Unassembled WGS sequence"/>
</dbReference>
<dbReference type="Pfam" id="PF13302">
    <property type="entry name" value="Acetyltransf_3"/>
    <property type="match status" value="1"/>
</dbReference>
<dbReference type="CDD" id="cd04301">
    <property type="entry name" value="NAT_SF"/>
    <property type="match status" value="1"/>
</dbReference>
<sequence>MGDLMTERLVLHPISVDEAEQMAAGRPDAEARWEPGFPTEGDVSVAKRFLEHFASTGDPQPFGPYVIRRRSDHRAIGGVGFHRPPDEHGNVTIGYGLVPSARGKGYASEALRALLSLARAEGAASVKGDADHDNTASQQVMRAAGMRQVGEDERVKFYAISWSR</sequence>
<reference evidence="2 3" key="1">
    <citation type="submission" date="2021-02" db="EMBL/GenBank/DDBJ databases">
        <title>Genome Streptomyces sp. RHZ10.</title>
        <authorList>
            <person name="Besaury L."/>
        </authorList>
    </citation>
    <scope>NUCLEOTIDE SEQUENCE [LARGE SCALE GENOMIC DNA]</scope>
    <source>
        <strain evidence="2 3">RHZ10</strain>
    </source>
</reference>
<proteinExistence type="predicted"/>
<dbReference type="PANTHER" id="PTHR43441:SF6">
    <property type="entry name" value="N-ACETYLTRANSFERASE DOMAIN-CONTAINING PROTEIN"/>
    <property type="match status" value="1"/>
</dbReference>
<name>A0ABS2I3U9_9ACTN</name>
<dbReference type="RefSeq" id="WP_205086012.1">
    <property type="nucleotide sequence ID" value="NZ_JAFEUF010000239.1"/>
</dbReference>